<dbReference type="PANTHER" id="PTHR11857">
    <property type="entry name" value="ODORANT BINDING PROTEIN-RELATED"/>
    <property type="match status" value="1"/>
</dbReference>
<dbReference type="GO" id="GO:0007608">
    <property type="term" value="P:sensory perception of smell"/>
    <property type="evidence" value="ECO:0007669"/>
    <property type="project" value="TreeGrafter"/>
</dbReference>
<gene>
    <name evidence="3" type="ORF">RN001_001480</name>
</gene>
<evidence type="ECO:0000313" key="4">
    <source>
        <dbReference type="Proteomes" id="UP001353858"/>
    </source>
</evidence>
<name>A0AAN7SL95_9COLE</name>
<protein>
    <submittedName>
        <fullName evidence="3">Uncharacterized protein</fullName>
    </submittedName>
</protein>
<proteinExistence type="predicted"/>
<dbReference type="SUPFAM" id="SSF47565">
    <property type="entry name" value="Insect pheromone/odorant-binding proteins"/>
    <property type="match status" value="1"/>
</dbReference>
<organism evidence="3 4">
    <name type="scientific">Aquatica leii</name>
    <dbReference type="NCBI Taxonomy" id="1421715"/>
    <lineage>
        <taxon>Eukaryota</taxon>
        <taxon>Metazoa</taxon>
        <taxon>Ecdysozoa</taxon>
        <taxon>Arthropoda</taxon>
        <taxon>Hexapoda</taxon>
        <taxon>Insecta</taxon>
        <taxon>Pterygota</taxon>
        <taxon>Neoptera</taxon>
        <taxon>Endopterygota</taxon>
        <taxon>Coleoptera</taxon>
        <taxon>Polyphaga</taxon>
        <taxon>Elateriformia</taxon>
        <taxon>Elateroidea</taxon>
        <taxon>Lampyridae</taxon>
        <taxon>Luciolinae</taxon>
        <taxon>Aquatica</taxon>
    </lineage>
</organism>
<sequence length="140" mass="16214">MKSYLYALLLVSAIVLTDQKKFDGAINLFQSYVTPIFEVCSNESSVDAVVIDNMLANGEFPEHTPLKCFFKCLYNKLGIVNEYGHIQPENMRKYTGTDNKYISEWIYRYCQYNGIKDLCEKAFHMARCTYNTVKIAYNNP</sequence>
<keyword evidence="1 2" id="KW-0732">Signal</keyword>
<evidence type="ECO:0000313" key="3">
    <source>
        <dbReference type="EMBL" id="KAK4885209.1"/>
    </source>
</evidence>
<dbReference type="InterPro" id="IPR036728">
    <property type="entry name" value="PBP_GOBP_sf"/>
</dbReference>
<dbReference type="EMBL" id="JARPUR010000001">
    <property type="protein sequence ID" value="KAK4885209.1"/>
    <property type="molecule type" value="Genomic_DNA"/>
</dbReference>
<dbReference type="Pfam" id="PF01395">
    <property type="entry name" value="PBP_GOBP"/>
    <property type="match status" value="1"/>
</dbReference>
<reference evidence="4" key="1">
    <citation type="submission" date="2023-01" db="EMBL/GenBank/DDBJ databases">
        <title>Key to firefly adult light organ development and bioluminescence: homeobox transcription factors regulate luciferase expression and transportation to peroxisome.</title>
        <authorList>
            <person name="Fu X."/>
        </authorList>
    </citation>
    <scope>NUCLEOTIDE SEQUENCE [LARGE SCALE GENOMIC DNA]</scope>
</reference>
<keyword evidence="4" id="KW-1185">Reference proteome</keyword>
<accession>A0AAN7SL95</accession>
<evidence type="ECO:0000256" key="1">
    <source>
        <dbReference type="ARBA" id="ARBA00022729"/>
    </source>
</evidence>
<dbReference type="Proteomes" id="UP001353858">
    <property type="component" value="Unassembled WGS sequence"/>
</dbReference>
<dbReference type="GO" id="GO:0005549">
    <property type="term" value="F:odorant binding"/>
    <property type="evidence" value="ECO:0007669"/>
    <property type="project" value="InterPro"/>
</dbReference>
<feature type="chain" id="PRO_5042816160" evidence="2">
    <location>
        <begin position="20"/>
        <end position="140"/>
    </location>
</feature>
<dbReference type="CDD" id="cd23992">
    <property type="entry name" value="PBP_GOBP"/>
    <property type="match status" value="1"/>
</dbReference>
<feature type="signal peptide" evidence="2">
    <location>
        <begin position="1"/>
        <end position="19"/>
    </location>
</feature>
<dbReference type="GO" id="GO:0005615">
    <property type="term" value="C:extracellular space"/>
    <property type="evidence" value="ECO:0007669"/>
    <property type="project" value="TreeGrafter"/>
</dbReference>
<dbReference type="SMART" id="SM00708">
    <property type="entry name" value="PhBP"/>
    <property type="match status" value="1"/>
</dbReference>
<dbReference type="AlphaFoldDB" id="A0AAN7SL95"/>
<comment type="caution">
    <text evidence="3">The sequence shown here is derived from an EMBL/GenBank/DDBJ whole genome shotgun (WGS) entry which is preliminary data.</text>
</comment>
<dbReference type="InterPro" id="IPR006170">
    <property type="entry name" value="PBP/GOBP"/>
</dbReference>
<evidence type="ECO:0000256" key="2">
    <source>
        <dbReference type="SAM" id="SignalP"/>
    </source>
</evidence>
<dbReference type="Gene3D" id="1.10.238.20">
    <property type="entry name" value="Pheromone/general odorant binding protein domain"/>
    <property type="match status" value="1"/>
</dbReference>